<feature type="signal peptide" evidence="2">
    <location>
        <begin position="1"/>
        <end position="19"/>
    </location>
</feature>
<feature type="region of interest" description="Disordered" evidence="1">
    <location>
        <begin position="244"/>
        <end position="277"/>
    </location>
</feature>
<evidence type="ECO:0000313" key="5">
    <source>
        <dbReference type="Proteomes" id="UP000274097"/>
    </source>
</evidence>
<reference evidence="3 6" key="1">
    <citation type="submission" date="2018-09" db="EMBL/GenBank/DDBJ databases">
        <title>Roseomonas sp. nov., isolated from feces of Tibetan antelopes in the Qinghai-Tibet plateau, China.</title>
        <authorList>
            <person name="Tian Z."/>
        </authorList>
    </citation>
    <scope>NUCLEOTIDE SEQUENCE [LARGE SCALE GENOMIC DNA]</scope>
    <source>
        <strain evidence="4 5">Z23</strain>
        <strain evidence="3 6">Z24</strain>
    </source>
</reference>
<comment type="caution">
    <text evidence="3">The sequence shown here is derived from an EMBL/GenBank/DDBJ whole genome shotgun (WGS) entry which is preliminary data.</text>
</comment>
<keyword evidence="5" id="KW-1185">Reference proteome</keyword>
<sequence>MLLYIFTLTLLVMASGPMATTAISKILSPGIPSGTVVTTTRALQPDLWAYSMAKGGGKNSAQVDKHHLTNLFLGLAAPTPGEARAAVQTLRQLRLTARVPVFLNARQDPENPHAQLVGQVQDLRGKSDVSLGETIEGFIAAGEDPAWREAWAQHRRGLEISLCVEPASAQITTYTSDGVHQDYYQMPGEDLPFSWNAKVREVRRSRRVTILTHDVITVASALWSDTLARRALMDNPSLLPEAVPNAEARTENGQAAIPTAAQPSRGYSPEGHSKAGS</sequence>
<feature type="chain" id="PRO_5017390620" evidence="2">
    <location>
        <begin position="20"/>
        <end position="277"/>
    </location>
</feature>
<dbReference type="Proteomes" id="UP000278036">
    <property type="component" value="Unassembled WGS sequence"/>
</dbReference>
<evidence type="ECO:0000313" key="3">
    <source>
        <dbReference type="EMBL" id="RKK03312.1"/>
    </source>
</evidence>
<evidence type="ECO:0000313" key="4">
    <source>
        <dbReference type="EMBL" id="RMI15420.1"/>
    </source>
</evidence>
<evidence type="ECO:0000256" key="2">
    <source>
        <dbReference type="SAM" id="SignalP"/>
    </source>
</evidence>
<keyword evidence="2" id="KW-0732">Signal</keyword>
<accession>A0A3A9JA47</accession>
<gene>
    <name evidence="3" type="ORF">D6Z83_15240</name>
    <name evidence="4" type="ORF">EBE87_25940</name>
</gene>
<evidence type="ECO:0000256" key="1">
    <source>
        <dbReference type="SAM" id="MobiDB-lite"/>
    </source>
</evidence>
<proteinExistence type="predicted"/>
<name>A0A3A9JA47_9PROT</name>
<dbReference type="EMBL" id="RFLX01000058">
    <property type="protein sequence ID" value="RMI15420.1"/>
    <property type="molecule type" value="Genomic_DNA"/>
</dbReference>
<organism evidence="3 6">
    <name type="scientific">Teichococcus wenyumeiae</name>
    <dbReference type="NCBI Taxonomy" id="2478470"/>
    <lineage>
        <taxon>Bacteria</taxon>
        <taxon>Pseudomonadati</taxon>
        <taxon>Pseudomonadota</taxon>
        <taxon>Alphaproteobacteria</taxon>
        <taxon>Acetobacterales</taxon>
        <taxon>Roseomonadaceae</taxon>
        <taxon>Roseomonas</taxon>
    </lineage>
</organism>
<dbReference type="AlphaFoldDB" id="A0A3A9JA47"/>
<protein>
    <submittedName>
        <fullName evidence="3">Uncharacterized protein</fullName>
    </submittedName>
</protein>
<dbReference type="EMBL" id="RAQU01000093">
    <property type="protein sequence ID" value="RKK03312.1"/>
    <property type="molecule type" value="Genomic_DNA"/>
</dbReference>
<evidence type="ECO:0000313" key="6">
    <source>
        <dbReference type="Proteomes" id="UP000278036"/>
    </source>
</evidence>
<dbReference type="InParanoid" id="A0A3A9JA47"/>
<dbReference type="Proteomes" id="UP000274097">
    <property type="component" value="Unassembled WGS sequence"/>
</dbReference>